<evidence type="ECO:0000256" key="6">
    <source>
        <dbReference type="ARBA" id="ARBA00023010"/>
    </source>
</evidence>
<dbReference type="PANTHER" id="PTHR12388">
    <property type="entry name" value="MITOCHONDRIA ASSOCIATED GRANULOCYTE MACROPHAGE CSF SIGNALING MOLECULE"/>
    <property type="match status" value="1"/>
</dbReference>
<dbReference type="FunFam" id="1.10.287.110:FF:000006">
    <property type="entry name" value="Import inner membrane translocase subunit TIM16"/>
    <property type="match status" value="1"/>
</dbReference>
<evidence type="ECO:0000256" key="2">
    <source>
        <dbReference type="ARBA" id="ARBA00008817"/>
    </source>
</evidence>
<feature type="compositionally biased region" description="Low complexity" evidence="9">
    <location>
        <begin position="136"/>
        <end position="157"/>
    </location>
</feature>
<keyword evidence="5" id="KW-0653">Protein transport</keyword>
<dbReference type="InterPro" id="IPR005341">
    <property type="entry name" value="Tim16"/>
</dbReference>
<accession>A0A2V0NVV8</accession>
<feature type="signal peptide" evidence="10">
    <location>
        <begin position="1"/>
        <end position="20"/>
    </location>
</feature>
<evidence type="ECO:0000256" key="8">
    <source>
        <dbReference type="ARBA" id="ARBA00023136"/>
    </source>
</evidence>
<evidence type="ECO:0000256" key="9">
    <source>
        <dbReference type="SAM" id="MobiDB-lite"/>
    </source>
</evidence>
<keyword evidence="6" id="KW-0811">Translocation</keyword>
<feature type="compositionally biased region" description="Gly residues" evidence="9">
    <location>
        <begin position="126"/>
        <end position="135"/>
    </location>
</feature>
<evidence type="ECO:0000256" key="3">
    <source>
        <dbReference type="ARBA" id="ARBA00022448"/>
    </source>
</evidence>
<evidence type="ECO:0000256" key="7">
    <source>
        <dbReference type="ARBA" id="ARBA00023128"/>
    </source>
</evidence>
<keyword evidence="3" id="KW-0813">Transport</keyword>
<gene>
    <name evidence="11" type="ORF">Rsub_01794</name>
</gene>
<dbReference type="AlphaFoldDB" id="A0A2V0NVV8"/>
<dbReference type="Proteomes" id="UP000247498">
    <property type="component" value="Unassembled WGS sequence"/>
</dbReference>
<dbReference type="FunCoup" id="A0A2V0NVV8">
    <property type="interactions" value="1692"/>
</dbReference>
<dbReference type="EMBL" id="BDRX01000008">
    <property type="protein sequence ID" value="GBF89077.1"/>
    <property type="molecule type" value="Genomic_DNA"/>
</dbReference>
<comment type="caution">
    <text evidence="11">The sequence shown here is derived from an EMBL/GenBank/DDBJ whole genome shotgun (WGS) entry which is preliminary data.</text>
</comment>
<dbReference type="Gene3D" id="1.10.287.110">
    <property type="entry name" value="DnaJ domain"/>
    <property type="match status" value="1"/>
</dbReference>
<dbReference type="OrthoDB" id="10262892at2759"/>
<keyword evidence="4" id="KW-0999">Mitochondrion inner membrane</keyword>
<dbReference type="PANTHER" id="PTHR12388:SF0">
    <property type="entry name" value="MITOCHONDRIAL IMPORT INNER MEMBRANE TRANSLOCASE SUBUNIT TIM16"/>
    <property type="match status" value="1"/>
</dbReference>
<dbReference type="Pfam" id="PF03656">
    <property type="entry name" value="Pam16"/>
    <property type="match status" value="1"/>
</dbReference>
<evidence type="ECO:0000256" key="1">
    <source>
        <dbReference type="ARBA" id="ARBA00004637"/>
    </source>
</evidence>
<evidence type="ECO:0000256" key="4">
    <source>
        <dbReference type="ARBA" id="ARBA00022792"/>
    </source>
</evidence>
<sequence>MASRIVAQLLVAGATTLLRAGSQAFAKALQNAQQSGVAQETVKAATRNASMTVQEAQMILGVGEHAPWAEVLKRYRHLFDVNEKHGSFYLQSKVFRAWEALDEEYTRRGLKPPGAEEDTAQQGPTGSIGSGGAGAGQQQQPEQQQQQQEQQGSGRRR</sequence>
<feature type="region of interest" description="Disordered" evidence="9">
    <location>
        <begin position="107"/>
        <end position="157"/>
    </location>
</feature>
<reference evidence="11 12" key="1">
    <citation type="journal article" date="2018" name="Sci. Rep.">
        <title>Raphidocelis subcapitata (=Pseudokirchneriella subcapitata) provides an insight into genome evolution and environmental adaptations in the Sphaeropleales.</title>
        <authorList>
            <person name="Suzuki S."/>
            <person name="Yamaguchi H."/>
            <person name="Nakajima N."/>
            <person name="Kawachi M."/>
        </authorList>
    </citation>
    <scope>NUCLEOTIDE SEQUENCE [LARGE SCALE GENOMIC DNA]</scope>
    <source>
        <strain evidence="11 12">NIES-35</strain>
    </source>
</reference>
<organism evidence="11 12">
    <name type="scientific">Raphidocelis subcapitata</name>
    <dbReference type="NCBI Taxonomy" id="307507"/>
    <lineage>
        <taxon>Eukaryota</taxon>
        <taxon>Viridiplantae</taxon>
        <taxon>Chlorophyta</taxon>
        <taxon>core chlorophytes</taxon>
        <taxon>Chlorophyceae</taxon>
        <taxon>CS clade</taxon>
        <taxon>Sphaeropleales</taxon>
        <taxon>Selenastraceae</taxon>
        <taxon>Raphidocelis</taxon>
    </lineage>
</organism>
<protein>
    <submittedName>
        <fullName evidence="11">Mitochondrial import inner membrane translocase subunit Tim16</fullName>
    </submittedName>
</protein>
<keyword evidence="12" id="KW-1185">Reference proteome</keyword>
<proteinExistence type="inferred from homology"/>
<dbReference type="InterPro" id="IPR036869">
    <property type="entry name" value="J_dom_sf"/>
</dbReference>
<evidence type="ECO:0000256" key="5">
    <source>
        <dbReference type="ARBA" id="ARBA00022927"/>
    </source>
</evidence>
<dbReference type="GO" id="GO:0030150">
    <property type="term" value="P:protein import into mitochondrial matrix"/>
    <property type="evidence" value="ECO:0007669"/>
    <property type="project" value="InterPro"/>
</dbReference>
<comment type="similarity">
    <text evidence="2">Belongs to the TIM16/PAM16 family.</text>
</comment>
<keyword evidence="10" id="KW-0732">Signal</keyword>
<feature type="chain" id="PRO_5016112053" evidence="10">
    <location>
        <begin position="21"/>
        <end position="157"/>
    </location>
</feature>
<dbReference type="InParanoid" id="A0A2V0NVV8"/>
<name>A0A2V0NVV8_9CHLO</name>
<comment type="subcellular location">
    <subcellularLocation>
        <location evidence="1">Mitochondrion inner membrane</location>
        <topology evidence="1">Peripheral membrane protein</topology>
    </subcellularLocation>
</comment>
<keyword evidence="7" id="KW-0496">Mitochondrion</keyword>
<keyword evidence="8" id="KW-0472">Membrane</keyword>
<dbReference type="GO" id="GO:0005744">
    <property type="term" value="C:TIM23 mitochondrial import inner membrane translocase complex"/>
    <property type="evidence" value="ECO:0007669"/>
    <property type="project" value="InterPro"/>
</dbReference>
<evidence type="ECO:0000313" key="11">
    <source>
        <dbReference type="EMBL" id="GBF89077.1"/>
    </source>
</evidence>
<dbReference type="STRING" id="307507.A0A2V0NVV8"/>
<evidence type="ECO:0000256" key="10">
    <source>
        <dbReference type="SAM" id="SignalP"/>
    </source>
</evidence>
<evidence type="ECO:0000313" key="12">
    <source>
        <dbReference type="Proteomes" id="UP000247498"/>
    </source>
</evidence>